<dbReference type="Pfam" id="PF12706">
    <property type="entry name" value="Lactamase_B_2"/>
    <property type="match status" value="1"/>
</dbReference>
<dbReference type="SUPFAM" id="SSF56281">
    <property type="entry name" value="Metallo-hydrolase/oxidoreductase"/>
    <property type="match status" value="1"/>
</dbReference>
<dbReference type="OrthoDB" id="9805728at2"/>
<comment type="catalytic activity">
    <reaction evidence="3">
        <text>3',5'-cyclic UMP + H2O = UMP + H(+)</text>
        <dbReference type="Rhea" id="RHEA:70575"/>
        <dbReference type="ChEBI" id="CHEBI:15377"/>
        <dbReference type="ChEBI" id="CHEBI:15378"/>
        <dbReference type="ChEBI" id="CHEBI:57865"/>
        <dbReference type="ChEBI" id="CHEBI:184387"/>
    </reaction>
    <physiologicalReaction direction="left-to-right" evidence="3">
        <dbReference type="Rhea" id="RHEA:70576"/>
    </physiologicalReaction>
</comment>
<evidence type="ECO:0000256" key="4">
    <source>
        <dbReference type="SAM" id="MobiDB-lite"/>
    </source>
</evidence>
<comment type="catalytic activity">
    <reaction evidence="1">
        <text>3',5'-cyclic CMP + H2O = CMP + H(+)</text>
        <dbReference type="Rhea" id="RHEA:72675"/>
        <dbReference type="ChEBI" id="CHEBI:15377"/>
        <dbReference type="ChEBI" id="CHEBI:15378"/>
        <dbReference type="ChEBI" id="CHEBI:58003"/>
        <dbReference type="ChEBI" id="CHEBI:60377"/>
    </reaction>
    <physiologicalReaction direction="left-to-right" evidence="1">
        <dbReference type="Rhea" id="RHEA:72676"/>
    </physiologicalReaction>
</comment>
<evidence type="ECO:0000259" key="5">
    <source>
        <dbReference type="Pfam" id="PF12706"/>
    </source>
</evidence>
<evidence type="ECO:0000256" key="3">
    <source>
        <dbReference type="ARBA" id="ARBA00048505"/>
    </source>
</evidence>
<feature type="domain" description="Metallo-beta-lactamase" evidence="5">
    <location>
        <begin position="83"/>
        <end position="279"/>
    </location>
</feature>
<dbReference type="PANTHER" id="PTHR15032:SF4">
    <property type="entry name" value="N-ACYL-PHOSPHATIDYLETHANOLAMINE-HYDROLYZING PHOSPHOLIPASE D"/>
    <property type="match status" value="1"/>
</dbReference>
<comment type="function">
    <text evidence="2">Counteracts the endogenous Pycsar antiviral defense system. Phosphodiesterase that enables metal-dependent hydrolysis of host cyclic nucleotide Pycsar defense signals such as cCMP and cUMP.</text>
</comment>
<evidence type="ECO:0000313" key="7">
    <source>
        <dbReference type="Proteomes" id="UP000310636"/>
    </source>
</evidence>
<reference evidence="6 7" key="1">
    <citation type="submission" date="2019-04" db="EMBL/GenBank/DDBJ databases">
        <title>Cohnella sp. nov. isolated from preserved vegetables.</title>
        <authorList>
            <person name="Lin S.-Y."/>
            <person name="Hung M.-H."/>
            <person name="Young C.-C."/>
        </authorList>
    </citation>
    <scope>NUCLEOTIDE SEQUENCE [LARGE SCALE GENOMIC DNA]</scope>
    <source>
        <strain evidence="6 7">CC-MHH1044</strain>
    </source>
</reference>
<proteinExistence type="predicted"/>
<evidence type="ECO:0000313" key="6">
    <source>
        <dbReference type="EMBL" id="THF79531.1"/>
    </source>
</evidence>
<evidence type="ECO:0000256" key="2">
    <source>
        <dbReference type="ARBA" id="ARBA00034301"/>
    </source>
</evidence>
<dbReference type="EMBL" id="SSOB01000013">
    <property type="protein sequence ID" value="THF79531.1"/>
    <property type="molecule type" value="Genomic_DNA"/>
</dbReference>
<accession>A0A4S4BWR3</accession>
<gene>
    <name evidence="6" type="ORF">E6C55_12160</name>
</gene>
<dbReference type="Proteomes" id="UP000310636">
    <property type="component" value="Unassembled WGS sequence"/>
</dbReference>
<name>A0A4S4BWR3_9BACL</name>
<comment type="caution">
    <text evidence="6">The sequence shown here is derived from an EMBL/GenBank/DDBJ whole genome shotgun (WGS) entry which is preliminary data.</text>
</comment>
<sequence>MSEWNRSRRAKNGKFLNEIPAMNKLTARDVFSLLREMMSSRTLRKPARPLPVVPLGQEALRDGQDKVVWFGHSAGLLQLDGKTILIDPMLGRSPSPIPFGRNRRYSVGLPISIDELPRVDIVVLSHDHYDHLDSGSIRKLIPKTDLFLVPLGVGKRLRKRGAAADAVIEMDWGDEREAKGIRFACAPARHFSGRGLFDRDSTLWCSWIIKTESRSLFYSGDGGYGPHFKRIGEQHGPFDLAIMECGQYDERWHGVHMLPEETVQAFLDVKGEELLPVHWGGFTLALHAWNDPAARVSAEAEKRGVTIRIPRIGEVVYLGRGAEEPHPDSPWWKSQTNRPLNNGNVVQFG</sequence>
<dbReference type="AlphaFoldDB" id="A0A4S4BWR3"/>
<evidence type="ECO:0000256" key="1">
    <source>
        <dbReference type="ARBA" id="ARBA00034221"/>
    </source>
</evidence>
<dbReference type="GO" id="GO:0005737">
    <property type="term" value="C:cytoplasm"/>
    <property type="evidence" value="ECO:0007669"/>
    <property type="project" value="TreeGrafter"/>
</dbReference>
<dbReference type="Gene3D" id="3.60.15.10">
    <property type="entry name" value="Ribonuclease Z/Hydroxyacylglutathione hydrolase-like"/>
    <property type="match status" value="1"/>
</dbReference>
<keyword evidence="7" id="KW-1185">Reference proteome</keyword>
<dbReference type="PANTHER" id="PTHR15032">
    <property type="entry name" value="N-ACYL-PHOSPHATIDYLETHANOLAMINE-HYDROLYZING PHOSPHOLIPASE D"/>
    <property type="match status" value="1"/>
</dbReference>
<feature type="region of interest" description="Disordered" evidence="4">
    <location>
        <begin position="326"/>
        <end position="349"/>
    </location>
</feature>
<dbReference type="InterPro" id="IPR001279">
    <property type="entry name" value="Metallo-B-lactamas"/>
</dbReference>
<dbReference type="InterPro" id="IPR036866">
    <property type="entry name" value="RibonucZ/Hydroxyglut_hydro"/>
</dbReference>
<organism evidence="6 7">
    <name type="scientific">Cohnella fermenti</name>
    <dbReference type="NCBI Taxonomy" id="2565925"/>
    <lineage>
        <taxon>Bacteria</taxon>
        <taxon>Bacillati</taxon>
        <taxon>Bacillota</taxon>
        <taxon>Bacilli</taxon>
        <taxon>Bacillales</taxon>
        <taxon>Paenibacillaceae</taxon>
        <taxon>Cohnella</taxon>
    </lineage>
</organism>
<feature type="compositionally biased region" description="Polar residues" evidence="4">
    <location>
        <begin position="332"/>
        <end position="349"/>
    </location>
</feature>
<dbReference type="RefSeq" id="WP_136370067.1">
    <property type="nucleotide sequence ID" value="NZ_SSOB01000013.1"/>
</dbReference>
<protein>
    <recommendedName>
        <fullName evidence="5">Metallo-beta-lactamase domain-containing protein</fullName>
    </recommendedName>
</protein>